<dbReference type="InterPro" id="IPR018541">
    <property type="entry name" value="Ftsk_gamma"/>
</dbReference>
<dbReference type="GO" id="GO:0003677">
    <property type="term" value="F:DNA binding"/>
    <property type="evidence" value="ECO:0007669"/>
    <property type="project" value="UniProtKB-KW"/>
</dbReference>
<gene>
    <name evidence="19" type="ORF">BJN34_04260</name>
</gene>
<keyword evidence="9 16" id="KW-0067">ATP-binding</keyword>
<dbReference type="InterPro" id="IPR025199">
    <property type="entry name" value="FtsK_4TM"/>
</dbReference>
<dbReference type="AlphaFoldDB" id="A0A1U9UKJ1"/>
<dbReference type="Gene3D" id="1.10.10.10">
    <property type="entry name" value="Winged helix-like DNA-binding domain superfamily/Winged helix DNA-binding domain"/>
    <property type="match status" value="1"/>
</dbReference>
<evidence type="ECO:0000256" key="14">
    <source>
        <dbReference type="ARBA" id="ARBA00024784"/>
    </source>
</evidence>
<dbReference type="Gene3D" id="3.40.50.300">
    <property type="entry name" value="P-loop containing nucleotide triphosphate hydrolases"/>
    <property type="match status" value="1"/>
</dbReference>
<dbReference type="Pfam" id="PF01580">
    <property type="entry name" value="FtsK_SpoIIIE"/>
    <property type="match status" value="1"/>
</dbReference>
<feature type="transmembrane region" description="Helical" evidence="17">
    <location>
        <begin position="162"/>
        <end position="189"/>
    </location>
</feature>
<dbReference type="EMBL" id="CP017757">
    <property type="protein sequence ID" value="AQV93110.1"/>
    <property type="molecule type" value="Genomic_DNA"/>
</dbReference>
<keyword evidence="12 17" id="KW-0472">Membrane</keyword>
<evidence type="ECO:0000256" key="10">
    <source>
        <dbReference type="ARBA" id="ARBA00022989"/>
    </source>
</evidence>
<keyword evidence="5 19" id="KW-0132">Cell division</keyword>
<evidence type="ECO:0000256" key="3">
    <source>
        <dbReference type="ARBA" id="ARBA00006474"/>
    </source>
</evidence>
<evidence type="ECO:0000256" key="17">
    <source>
        <dbReference type="SAM" id="Phobius"/>
    </source>
</evidence>
<comment type="function">
    <text evidence="14">Essential cell division protein that coordinates cell division and chromosome segregation. The N-terminus is involved in assembly of the cell-division machinery. The C-terminus functions as a DNA motor that moves dsDNA in an ATP-dependent manner towards the dif recombination site, which is located within the replication terminus region. Translocation stops specifically at Xer-dif sites, where FtsK interacts with the Xer recombinase, allowing activation of chromosome unlinking by recombination. FtsK orienting polar sequences (KOPS) guide the direction of DNA translocation. FtsK can remove proteins from DNA as it translocates, but translocation stops specifically at XerCD-dif site, thereby preventing removal of XerC and XerD from dif.</text>
</comment>
<keyword evidence="13" id="KW-0131">Cell cycle</keyword>
<keyword evidence="8" id="KW-0159">Chromosome partition</keyword>
<dbReference type="Proteomes" id="UP000189627">
    <property type="component" value="Chromosome 1"/>
</dbReference>
<evidence type="ECO:0000259" key="18">
    <source>
        <dbReference type="PROSITE" id="PS50901"/>
    </source>
</evidence>
<dbReference type="PANTHER" id="PTHR22683:SF41">
    <property type="entry name" value="DNA TRANSLOCASE FTSK"/>
    <property type="match status" value="1"/>
</dbReference>
<evidence type="ECO:0000256" key="12">
    <source>
        <dbReference type="ARBA" id="ARBA00023136"/>
    </source>
</evidence>
<dbReference type="Pfam" id="PF13491">
    <property type="entry name" value="FtsK_4TM"/>
    <property type="match status" value="1"/>
</dbReference>
<feature type="domain" description="FtsK" evidence="18">
    <location>
        <begin position="413"/>
        <end position="622"/>
    </location>
</feature>
<evidence type="ECO:0000313" key="19">
    <source>
        <dbReference type="EMBL" id="AQV93110.1"/>
    </source>
</evidence>
<dbReference type="InterPro" id="IPR041027">
    <property type="entry name" value="FtsK_alpha"/>
</dbReference>
<dbReference type="InterPro" id="IPR002543">
    <property type="entry name" value="FtsK_dom"/>
</dbReference>
<dbReference type="GO" id="GO:0051301">
    <property type="term" value="P:cell division"/>
    <property type="evidence" value="ECO:0007669"/>
    <property type="project" value="UniProtKB-KW"/>
</dbReference>
<dbReference type="Gene3D" id="3.30.980.40">
    <property type="match status" value="1"/>
</dbReference>
<dbReference type="GO" id="GO:0005886">
    <property type="term" value="C:plasma membrane"/>
    <property type="evidence" value="ECO:0007669"/>
    <property type="project" value="UniProtKB-SubCell"/>
</dbReference>
<protein>
    <submittedName>
        <fullName evidence="19">Cell division protein FtsK</fullName>
    </submittedName>
</protein>
<dbReference type="CDD" id="cd01127">
    <property type="entry name" value="TrwB_TraG_TraD_VirD4"/>
    <property type="match status" value="1"/>
</dbReference>
<evidence type="ECO:0000256" key="5">
    <source>
        <dbReference type="ARBA" id="ARBA00022618"/>
    </source>
</evidence>
<evidence type="ECO:0000256" key="7">
    <source>
        <dbReference type="ARBA" id="ARBA00022741"/>
    </source>
</evidence>
<dbReference type="InterPro" id="IPR036390">
    <property type="entry name" value="WH_DNA-bd_sf"/>
</dbReference>
<feature type="transmembrane region" description="Helical" evidence="17">
    <location>
        <begin position="68"/>
        <end position="92"/>
    </location>
</feature>
<comment type="subcellular location">
    <subcellularLocation>
        <location evidence="1">Cell inner membrane</location>
    </subcellularLocation>
    <subcellularLocation>
        <location evidence="2">Cell membrane</location>
        <topology evidence="2">Multi-pass membrane protein</topology>
    </subcellularLocation>
</comment>
<name>A0A1U9UKJ1_CUPNE</name>
<evidence type="ECO:0000256" key="9">
    <source>
        <dbReference type="ARBA" id="ARBA00022840"/>
    </source>
</evidence>
<evidence type="ECO:0000256" key="11">
    <source>
        <dbReference type="ARBA" id="ARBA00023125"/>
    </source>
</evidence>
<dbReference type="OrthoDB" id="9807790at2"/>
<dbReference type="SMART" id="SM00843">
    <property type="entry name" value="Ftsk_gamma"/>
    <property type="match status" value="1"/>
</dbReference>
<dbReference type="PROSITE" id="PS50901">
    <property type="entry name" value="FTSK"/>
    <property type="match status" value="1"/>
</dbReference>
<comment type="subunit">
    <text evidence="15">Homohexamer. Forms a ring that surrounds DNA.</text>
</comment>
<feature type="transmembrane region" description="Helical" evidence="17">
    <location>
        <begin position="28"/>
        <end position="48"/>
    </location>
</feature>
<dbReference type="Pfam" id="PF09397">
    <property type="entry name" value="FtsK_gamma"/>
    <property type="match status" value="1"/>
</dbReference>
<evidence type="ECO:0000256" key="2">
    <source>
        <dbReference type="ARBA" id="ARBA00004651"/>
    </source>
</evidence>
<dbReference type="InterPro" id="IPR036388">
    <property type="entry name" value="WH-like_DNA-bd_sf"/>
</dbReference>
<evidence type="ECO:0000256" key="4">
    <source>
        <dbReference type="ARBA" id="ARBA00022475"/>
    </source>
</evidence>
<evidence type="ECO:0000256" key="15">
    <source>
        <dbReference type="ARBA" id="ARBA00025923"/>
    </source>
</evidence>
<evidence type="ECO:0000256" key="16">
    <source>
        <dbReference type="PROSITE-ProRule" id="PRU00289"/>
    </source>
</evidence>
<dbReference type="KEGG" id="cuh:BJN34_04260"/>
<dbReference type="RefSeq" id="WP_078195511.1">
    <property type="nucleotide sequence ID" value="NZ_CP017757.2"/>
</dbReference>
<keyword evidence="7 16" id="KW-0547">Nucleotide-binding</keyword>
<dbReference type="SUPFAM" id="SSF52540">
    <property type="entry name" value="P-loop containing nucleoside triphosphate hydrolases"/>
    <property type="match status" value="1"/>
</dbReference>
<sequence length="778" mass="84422">MARATTTTRTDPSALPSRIGKLLGEVRWFLLLAVTLGFLCVLASYSKTDPGWSHANQVADIHNLGGRVGAWVADVLFFIFGFSAYWLAVLLVRRCWRGWRALTAELPERADHSLHRQGVTISWIGFGLTLFSSMGLEAIRMYPLRAALPRAPGGVLGDLLGGWLQVALGFTGATLLLLLLLAIGLSLFFHFSWLTVAEQIGGFVETLFLGFKARRESKQDRIIGEAAKVERKETVEVQRVRIEEATPVQIVRPQAVPKHERVEREKQQPLFADIQDSDLPPLSLLDPIPAHQETVSAETLEFTSRLIEKKLKDFGVEVKVVAAYPGPVITRYEIEPATGVKGSQVVNLARDLARSLSLVSIRVVETIPGKNYMGLELPNPKRQTVRLSEILGSQVYNESASSLTMALGKDIAGKPMVADLARMPHCMVAGTTGSGKSVGINAMILSLLYKAKAESVRLILIDPKMLEMSVYEGIPHLLCPVVTDMRQAGNALNWAVGEMERRYKLMSKLGVRNLAGYNKKIDEAAAREEKIPNPFSLTPDAPEPLDRLPTIVIVIDELADLMMVVGKKVEELIARIAQKARAAGLHLVLATQRPSVDVITGLIKANVPTRIAFQVSSKIDSRTILDQQGAEALLGMGDMLYLAPGTGLPVRVHGAFVSDEEVHRVVEKLKASGETNYIEGILEGGLTDDAAGGDGFGGGAGIGGGGGEADPLYDQAVEVVLKNRRASISLVQRHLRIGYNRAARLLEDMEKAGMVSAMSGNGNRDILVQGGGAAREDD</sequence>
<keyword evidence="6 17" id="KW-0812">Transmembrane</keyword>
<dbReference type="GO" id="GO:0005524">
    <property type="term" value="F:ATP binding"/>
    <property type="evidence" value="ECO:0007669"/>
    <property type="project" value="UniProtKB-UniRule"/>
</dbReference>
<dbReference type="GO" id="GO:0007059">
    <property type="term" value="P:chromosome segregation"/>
    <property type="evidence" value="ECO:0007669"/>
    <property type="project" value="UniProtKB-KW"/>
</dbReference>
<evidence type="ECO:0000256" key="13">
    <source>
        <dbReference type="ARBA" id="ARBA00023306"/>
    </source>
</evidence>
<dbReference type="InterPro" id="IPR050206">
    <property type="entry name" value="FtsK/SpoIIIE/SftA"/>
</dbReference>
<accession>A0A1U9UKJ1</accession>
<evidence type="ECO:0000313" key="20">
    <source>
        <dbReference type="Proteomes" id="UP000189627"/>
    </source>
</evidence>
<dbReference type="FunFam" id="3.40.50.300:FF:000209">
    <property type="entry name" value="Cell division protein FtsK"/>
    <property type="match status" value="1"/>
</dbReference>
<keyword evidence="4" id="KW-1003">Cell membrane</keyword>
<dbReference type="PANTHER" id="PTHR22683">
    <property type="entry name" value="SPORULATION PROTEIN RELATED"/>
    <property type="match status" value="1"/>
</dbReference>
<organism evidence="19 20">
    <name type="scientific">Cupriavidus necator</name>
    <name type="common">Alcaligenes eutrophus</name>
    <name type="synonym">Ralstonia eutropha</name>
    <dbReference type="NCBI Taxonomy" id="106590"/>
    <lineage>
        <taxon>Bacteria</taxon>
        <taxon>Pseudomonadati</taxon>
        <taxon>Pseudomonadota</taxon>
        <taxon>Betaproteobacteria</taxon>
        <taxon>Burkholderiales</taxon>
        <taxon>Burkholderiaceae</taxon>
        <taxon>Cupriavidus</taxon>
    </lineage>
</organism>
<evidence type="ECO:0000256" key="6">
    <source>
        <dbReference type="ARBA" id="ARBA00022692"/>
    </source>
</evidence>
<keyword evidence="10 17" id="KW-1133">Transmembrane helix</keyword>
<evidence type="ECO:0000256" key="8">
    <source>
        <dbReference type="ARBA" id="ARBA00022829"/>
    </source>
</evidence>
<feature type="binding site" evidence="16">
    <location>
        <begin position="430"/>
        <end position="437"/>
    </location>
    <ligand>
        <name>ATP</name>
        <dbReference type="ChEBI" id="CHEBI:30616"/>
    </ligand>
</feature>
<evidence type="ECO:0000256" key="1">
    <source>
        <dbReference type="ARBA" id="ARBA00004533"/>
    </source>
</evidence>
<proteinExistence type="inferred from homology"/>
<dbReference type="SUPFAM" id="SSF46785">
    <property type="entry name" value="Winged helix' DNA-binding domain"/>
    <property type="match status" value="1"/>
</dbReference>
<dbReference type="Pfam" id="PF17854">
    <property type="entry name" value="FtsK_alpha"/>
    <property type="match status" value="1"/>
</dbReference>
<keyword evidence="11" id="KW-0238">DNA-binding</keyword>
<reference evidence="20" key="1">
    <citation type="submission" date="2017-02" db="EMBL/GenBank/DDBJ databases">
        <title>Complete genome sequence of Cupriavidus necator strain NH9, a 3-chlorobenzoate degrader.</title>
        <authorList>
            <person name="Moriuchi R."/>
            <person name="Dohra H."/>
            <person name="Ogawa N."/>
        </authorList>
    </citation>
    <scope>NUCLEOTIDE SEQUENCE [LARGE SCALE GENOMIC DNA]</scope>
    <source>
        <strain evidence="20">NH9</strain>
    </source>
</reference>
<feature type="transmembrane region" description="Helical" evidence="17">
    <location>
        <begin position="119"/>
        <end position="142"/>
    </location>
</feature>
<comment type="similarity">
    <text evidence="3">Belongs to the FtsK/SpoIIIE/SftA family.</text>
</comment>
<dbReference type="InterPro" id="IPR027417">
    <property type="entry name" value="P-loop_NTPase"/>
</dbReference>